<dbReference type="Pfam" id="PF01850">
    <property type="entry name" value="PIN"/>
    <property type="match status" value="1"/>
</dbReference>
<keyword evidence="5" id="KW-0378">Hydrolase</keyword>
<comment type="similarity">
    <text evidence="7">Belongs to the PINc/VapC protein family.</text>
</comment>
<accession>A0A6J6Q6K6</accession>
<evidence type="ECO:0000256" key="7">
    <source>
        <dbReference type="ARBA" id="ARBA00038093"/>
    </source>
</evidence>
<dbReference type="AlphaFoldDB" id="A0A6J6Q6K6"/>
<dbReference type="EMBL" id="CAFBNJ010000007">
    <property type="protein sequence ID" value="CAB4941771.1"/>
    <property type="molecule type" value="Genomic_DNA"/>
</dbReference>
<dbReference type="HAMAP" id="MF_00265">
    <property type="entry name" value="VapC_Nob1"/>
    <property type="match status" value="1"/>
</dbReference>
<feature type="domain" description="PIN" evidence="8">
    <location>
        <begin position="7"/>
        <end position="120"/>
    </location>
</feature>
<keyword evidence="6" id="KW-0460">Magnesium</keyword>
<dbReference type="CDD" id="cd18768">
    <property type="entry name" value="PIN_MtVapC4-C5-like"/>
    <property type="match status" value="1"/>
</dbReference>
<evidence type="ECO:0000256" key="4">
    <source>
        <dbReference type="ARBA" id="ARBA00022723"/>
    </source>
</evidence>
<keyword evidence="2" id="KW-1277">Toxin-antitoxin system</keyword>
<dbReference type="GO" id="GO:0004540">
    <property type="term" value="F:RNA nuclease activity"/>
    <property type="evidence" value="ECO:0007669"/>
    <property type="project" value="InterPro"/>
</dbReference>
<protein>
    <submittedName>
        <fullName evidence="13">Unannotated protein</fullName>
    </submittedName>
</protein>
<evidence type="ECO:0000313" key="10">
    <source>
        <dbReference type="EMBL" id="CAB4370408.1"/>
    </source>
</evidence>
<dbReference type="InterPro" id="IPR029060">
    <property type="entry name" value="PIN-like_dom_sf"/>
</dbReference>
<dbReference type="EMBL" id="CAEZTY010000012">
    <property type="protein sequence ID" value="CAB4579939.1"/>
    <property type="molecule type" value="Genomic_DNA"/>
</dbReference>
<dbReference type="EMBL" id="CAFBRD010000009">
    <property type="protein sequence ID" value="CAB5074387.1"/>
    <property type="molecule type" value="Genomic_DNA"/>
</dbReference>
<dbReference type="EMBL" id="CAEZVC010000006">
    <property type="protein sequence ID" value="CAB4614024.1"/>
    <property type="molecule type" value="Genomic_DNA"/>
</dbReference>
<sequence>MPTDQGLLDTSIFIALETGRPLDTDRSPTSSCVSIITIGELRLGILTANDAQTRSARLSTFLDASELNPLPIDENVAEAWAQLRITLRDTKTKMSVNDSWIAATAMAHNIPVITQDGDFVEGLGFDIIRI</sequence>
<evidence type="ECO:0000256" key="2">
    <source>
        <dbReference type="ARBA" id="ARBA00022649"/>
    </source>
</evidence>
<proteinExistence type="inferred from homology"/>
<evidence type="ECO:0000313" key="14">
    <source>
        <dbReference type="EMBL" id="CAB4786563.1"/>
    </source>
</evidence>
<evidence type="ECO:0000259" key="8">
    <source>
        <dbReference type="Pfam" id="PF01850"/>
    </source>
</evidence>
<dbReference type="InterPro" id="IPR002716">
    <property type="entry name" value="PIN_dom"/>
</dbReference>
<reference evidence="13" key="1">
    <citation type="submission" date="2020-05" db="EMBL/GenBank/DDBJ databases">
        <authorList>
            <person name="Chiriac C."/>
            <person name="Salcher M."/>
            <person name="Ghai R."/>
            <person name="Kavagutti S V."/>
        </authorList>
    </citation>
    <scope>NUCLEOTIDE SEQUENCE</scope>
</reference>
<evidence type="ECO:0000256" key="3">
    <source>
        <dbReference type="ARBA" id="ARBA00022722"/>
    </source>
</evidence>
<evidence type="ECO:0000313" key="17">
    <source>
        <dbReference type="EMBL" id="CAB5074387.1"/>
    </source>
</evidence>
<dbReference type="EMBL" id="CAEZXY010000024">
    <property type="protein sequence ID" value="CAB4705053.1"/>
    <property type="molecule type" value="Genomic_DNA"/>
</dbReference>
<keyword evidence="3" id="KW-0540">Nuclease</keyword>
<evidence type="ECO:0000256" key="1">
    <source>
        <dbReference type="ARBA" id="ARBA00001946"/>
    </source>
</evidence>
<evidence type="ECO:0000313" key="15">
    <source>
        <dbReference type="EMBL" id="CAB4941771.1"/>
    </source>
</evidence>
<dbReference type="EMBL" id="CAEUNJ010000005">
    <property type="protein sequence ID" value="CAB4370408.1"/>
    <property type="molecule type" value="Genomic_DNA"/>
</dbReference>
<dbReference type="PANTHER" id="PTHR33653">
    <property type="entry name" value="RIBONUCLEASE VAPC2"/>
    <property type="match status" value="1"/>
</dbReference>
<evidence type="ECO:0000313" key="16">
    <source>
        <dbReference type="EMBL" id="CAB4971749.1"/>
    </source>
</evidence>
<dbReference type="SUPFAM" id="SSF88723">
    <property type="entry name" value="PIN domain-like"/>
    <property type="match status" value="1"/>
</dbReference>
<organism evidence="13">
    <name type="scientific">freshwater metagenome</name>
    <dbReference type="NCBI Taxonomy" id="449393"/>
    <lineage>
        <taxon>unclassified sequences</taxon>
        <taxon>metagenomes</taxon>
        <taxon>ecological metagenomes</taxon>
    </lineage>
</organism>
<evidence type="ECO:0000313" key="12">
    <source>
        <dbReference type="EMBL" id="CAB4614024.1"/>
    </source>
</evidence>
<dbReference type="Gene3D" id="3.40.50.1010">
    <property type="entry name" value="5'-nuclease"/>
    <property type="match status" value="1"/>
</dbReference>
<evidence type="ECO:0000313" key="9">
    <source>
        <dbReference type="EMBL" id="CAB4343000.1"/>
    </source>
</evidence>
<evidence type="ECO:0000313" key="13">
    <source>
        <dbReference type="EMBL" id="CAB4705053.1"/>
    </source>
</evidence>
<gene>
    <name evidence="11" type="ORF">UFOPK1762_00523</name>
    <name evidence="12" type="ORF">UFOPK1906_00234</name>
    <name evidence="13" type="ORF">UFOPK2624_00767</name>
    <name evidence="14" type="ORF">UFOPK2969_00447</name>
    <name evidence="9" type="ORF">UFOPK3331_01176</name>
    <name evidence="15" type="ORF">UFOPK3785_00238</name>
    <name evidence="16" type="ORF">UFOPK3927_00153</name>
    <name evidence="10" type="ORF">UFOPK4201_00191</name>
    <name evidence="17" type="ORF">UFOPK4371_00307</name>
</gene>
<dbReference type="InterPro" id="IPR050556">
    <property type="entry name" value="Type_II_TA_system_RNase"/>
</dbReference>
<dbReference type="PANTHER" id="PTHR33653:SF1">
    <property type="entry name" value="RIBONUCLEASE VAPC2"/>
    <property type="match status" value="1"/>
</dbReference>
<comment type="cofactor">
    <cofactor evidence="1">
        <name>Mg(2+)</name>
        <dbReference type="ChEBI" id="CHEBI:18420"/>
    </cofactor>
</comment>
<evidence type="ECO:0000313" key="11">
    <source>
        <dbReference type="EMBL" id="CAB4579939.1"/>
    </source>
</evidence>
<name>A0A6J6Q6K6_9ZZZZ</name>
<dbReference type="EMBL" id="CAESAL010000040">
    <property type="protein sequence ID" value="CAB4343000.1"/>
    <property type="molecule type" value="Genomic_DNA"/>
</dbReference>
<dbReference type="EMBL" id="CAFAAD010000022">
    <property type="protein sequence ID" value="CAB4786563.1"/>
    <property type="molecule type" value="Genomic_DNA"/>
</dbReference>
<keyword evidence="4" id="KW-0479">Metal-binding</keyword>
<evidence type="ECO:0000256" key="5">
    <source>
        <dbReference type="ARBA" id="ARBA00022801"/>
    </source>
</evidence>
<dbReference type="EMBL" id="CAFBOK010000009">
    <property type="protein sequence ID" value="CAB4971749.1"/>
    <property type="molecule type" value="Genomic_DNA"/>
</dbReference>
<dbReference type="InterPro" id="IPR022907">
    <property type="entry name" value="VapC_family"/>
</dbReference>
<dbReference type="GO" id="GO:0046872">
    <property type="term" value="F:metal ion binding"/>
    <property type="evidence" value="ECO:0007669"/>
    <property type="project" value="UniProtKB-KW"/>
</dbReference>
<evidence type="ECO:0000256" key="6">
    <source>
        <dbReference type="ARBA" id="ARBA00022842"/>
    </source>
</evidence>
<dbReference type="GO" id="GO:0016787">
    <property type="term" value="F:hydrolase activity"/>
    <property type="evidence" value="ECO:0007669"/>
    <property type="project" value="UniProtKB-KW"/>
</dbReference>